<dbReference type="CDD" id="cd00248">
    <property type="entry name" value="Mth938-like"/>
    <property type="match status" value="1"/>
</dbReference>
<dbReference type="InterPro" id="IPR007523">
    <property type="entry name" value="NDUFAF3/AAMDC"/>
</dbReference>
<comment type="caution">
    <text evidence="1">The sequence shown here is derived from an EMBL/GenBank/DDBJ whole genome shotgun (WGS) entry which is preliminary data.</text>
</comment>
<organism evidence="1 2">
    <name type="scientific">Micavibrio aeruginosavorus</name>
    <dbReference type="NCBI Taxonomy" id="349221"/>
    <lineage>
        <taxon>Bacteria</taxon>
        <taxon>Pseudomonadati</taxon>
        <taxon>Bdellovibrionota</taxon>
        <taxon>Bdellovibrionia</taxon>
        <taxon>Bdellovibrionales</taxon>
        <taxon>Pseudobdellovibrionaceae</taxon>
        <taxon>Micavibrio</taxon>
    </lineage>
</organism>
<dbReference type="Gene3D" id="3.40.1230.10">
    <property type="entry name" value="MTH938-like"/>
    <property type="match status" value="1"/>
</dbReference>
<dbReference type="InterPro" id="IPR036748">
    <property type="entry name" value="MTH938-like_sf"/>
</dbReference>
<sequence>MDVTPLIPEGRQVIQNYGGGGFKVSGQAHTGAVIVTPVATAAWDVPTKFSDLRETHFDVEILADSGIDILLLGCGAKGEFVSPALRKALKEKGLTVDSMDTGAACRTYNVLMAEGRRVAAALMPF</sequence>
<dbReference type="AlphaFoldDB" id="A0A2W5A6T8"/>
<protein>
    <submittedName>
        <fullName evidence="1">Uncharacterized protein</fullName>
    </submittedName>
</protein>
<proteinExistence type="predicted"/>
<reference evidence="1 2" key="1">
    <citation type="submission" date="2017-08" db="EMBL/GenBank/DDBJ databases">
        <title>Infants hospitalized years apart are colonized by the same room-sourced microbial strains.</title>
        <authorList>
            <person name="Brooks B."/>
            <person name="Olm M.R."/>
            <person name="Firek B.A."/>
            <person name="Baker R."/>
            <person name="Thomas B.C."/>
            <person name="Morowitz M.J."/>
            <person name="Banfield J.F."/>
        </authorList>
    </citation>
    <scope>NUCLEOTIDE SEQUENCE [LARGE SCALE GENOMIC DNA]</scope>
    <source>
        <strain evidence="1">S2_018_000_R2_104</strain>
    </source>
</reference>
<evidence type="ECO:0000313" key="2">
    <source>
        <dbReference type="Proteomes" id="UP000249557"/>
    </source>
</evidence>
<dbReference type="SUPFAM" id="SSF64076">
    <property type="entry name" value="MTH938-like"/>
    <property type="match status" value="1"/>
</dbReference>
<accession>A0A2W5A6T8</accession>
<dbReference type="Proteomes" id="UP000249557">
    <property type="component" value="Unassembled WGS sequence"/>
</dbReference>
<dbReference type="Pfam" id="PF04430">
    <property type="entry name" value="DUF498"/>
    <property type="match status" value="1"/>
</dbReference>
<dbReference type="PANTHER" id="PTHR21192:SF2">
    <property type="entry name" value="NADH DEHYDROGENASE [UBIQUINONE] 1 ALPHA SUBCOMPLEX ASSEMBLY FACTOR 3"/>
    <property type="match status" value="1"/>
</dbReference>
<name>A0A2W5A6T8_9BACT</name>
<gene>
    <name evidence="1" type="ORF">DI626_00130</name>
</gene>
<evidence type="ECO:0000313" key="1">
    <source>
        <dbReference type="EMBL" id="PZO89106.1"/>
    </source>
</evidence>
<dbReference type="EMBL" id="QFNK01000001">
    <property type="protein sequence ID" value="PZO89106.1"/>
    <property type="molecule type" value="Genomic_DNA"/>
</dbReference>
<dbReference type="PANTHER" id="PTHR21192">
    <property type="entry name" value="NUCLEAR PROTEIN E3-3"/>
    <property type="match status" value="1"/>
</dbReference>